<evidence type="ECO:0000313" key="2">
    <source>
        <dbReference type="EMBL" id="AKH46596.1"/>
    </source>
</evidence>
<feature type="compositionally biased region" description="Basic residues" evidence="1">
    <location>
        <begin position="28"/>
        <end position="41"/>
    </location>
</feature>
<organism evidence="2">
    <name type="scientific">uncultured marine virus</name>
    <dbReference type="NCBI Taxonomy" id="186617"/>
    <lineage>
        <taxon>Viruses</taxon>
        <taxon>environmental samples</taxon>
    </lineage>
</organism>
<evidence type="ECO:0000256" key="1">
    <source>
        <dbReference type="SAM" id="MobiDB-lite"/>
    </source>
</evidence>
<sequence>MAARRRRWRGSSTRPTIKTCFGSPRRPDRWRRRQRSSRRYQRQPSPRATSSITIRTNSRR</sequence>
<name>A0A0F7L6E0_9VIRU</name>
<dbReference type="EMBL" id="KR029585">
    <property type="protein sequence ID" value="AKH46596.1"/>
    <property type="molecule type" value="Genomic_DNA"/>
</dbReference>
<feature type="region of interest" description="Disordered" evidence="1">
    <location>
        <begin position="1"/>
        <end position="60"/>
    </location>
</feature>
<proteinExistence type="predicted"/>
<feature type="compositionally biased region" description="Polar residues" evidence="1">
    <location>
        <begin position="48"/>
        <end position="60"/>
    </location>
</feature>
<protein>
    <submittedName>
        <fullName evidence="2">Uncharacterized protein</fullName>
    </submittedName>
</protein>
<reference evidence="2" key="2">
    <citation type="submission" date="2015-03" db="EMBL/GenBank/DDBJ databases">
        <authorList>
            <person name="Chow C.-E.T."/>
            <person name="Winget D.M."/>
            <person name="White R.A.III."/>
            <person name="Hallam S.J."/>
            <person name="Suttle C.A."/>
        </authorList>
    </citation>
    <scope>NUCLEOTIDE SEQUENCE</scope>
    <source>
        <strain evidence="2">Anoxic2_1</strain>
    </source>
</reference>
<reference evidence="2" key="1">
    <citation type="journal article" date="2015" name="Front. Microbiol.">
        <title>Combining genomic sequencing methods to explore viral diversity and reveal potential virus-host interactions.</title>
        <authorList>
            <person name="Chow C.E."/>
            <person name="Winget D.M."/>
            <person name="White R.A.III."/>
            <person name="Hallam S.J."/>
            <person name="Suttle C.A."/>
        </authorList>
    </citation>
    <scope>NUCLEOTIDE SEQUENCE</scope>
    <source>
        <strain evidence="2">Anoxic2_1</strain>
    </source>
</reference>
<accession>A0A0F7L6E0</accession>